<accession>A0A1X6MX47</accession>
<evidence type="ECO:0000313" key="3">
    <source>
        <dbReference type="Proteomes" id="UP000194127"/>
    </source>
</evidence>
<dbReference type="Proteomes" id="UP000194127">
    <property type="component" value="Unassembled WGS sequence"/>
</dbReference>
<dbReference type="OrthoDB" id="2754335at2759"/>
<reference evidence="2 3" key="1">
    <citation type="submission" date="2017-04" db="EMBL/GenBank/DDBJ databases">
        <title>Genome Sequence of the Model Brown-Rot Fungus Postia placenta SB12.</title>
        <authorList>
            <consortium name="DOE Joint Genome Institute"/>
            <person name="Gaskell J."/>
            <person name="Kersten P."/>
            <person name="Larrondo L.F."/>
            <person name="Canessa P."/>
            <person name="Martinez D."/>
            <person name="Hibbett D."/>
            <person name="Schmoll M."/>
            <person name="Kubicek C.P."/>
            <person name="Martinez A.T."/>
            <person name="Yadav J."/>
            <person name="Master E."/>
            <person name="Magnuson J.K."/>
            <person name="James T."/>
            <person name="Yaver D."/>
            <person name="Berka R."/>
            <person name="Labutti K."/>
            <person name="Lipzen A."/>
            <person name="Aerts A."/>
            <person name="Barry K."/>
            <person name="Henrissat B."/>
            <person name="Blanchette R."/>
            <person name="Grigoriev I."/>
            <person name="Cullen D."/>
        </authorList>
    </citation>
    <scope>NUCLEOTIDE SEQUENCE [LARGE SCALE GENOMIC DNA]</scope>
    <source>
        <strain evidence="2 3">MAD-698-R-SB12</strain>
    </source>
</reference>
<dbReference type="RefSeq" id="XP_024337604.1">
    <property type="nucleotide sequence ID" value="XM_024485845.1"/>
</dbReference>
<feature type="region of interest" description="Disordered" evidence="1">
    <location>
        <begin position="229"/>
        <end position="249"/>
    </location>
</feature>
<dbReference type="GeneID" id="36330794"/>
<sequence length="353" mass="39672">MFSCLRCSMAKNDCNTTISGDAKVGDIFCMRESLRTPFEKIFEDETFGEGYCPRSCSTSTLPDCNTPGLGKDRPCLISDVRQKEGLEPAYEIYVMGTFGGASLAELPYIYRHFSLPVAPNGLHEEHIHTIPGWRVKHGNHGQFLVVYGIGAKHPPLVRWHARGSNFGLRRTEAGVKLKQISIRMVREWREMITRKDWMMKAVRRSPRLKGYATDPKLFTNRYSVLSIDEGEPDDIPANEDVNPHSNSCSPSIVTSAASATTEDLIFSAATSAAEMDEGASAAASSWRTTPSRSRRPRAKVVARKQRESFTPWLIHAHSAEQPDKSGCWEWMEKERTGQLTHSDKDLNFELFLQ</sequence>
<evidence type="ECO:0000256" key="1">
    <source>
        <dbReference type="SAM" id="MobiDB-lite"/>
    </source>
</evidence>
<proteinExistence type="predicted"/>
<organism evidence="2 3">
    <name type="scientific">Postia placenta MAD-698-R-SB12</name>
    <dbReference type="NCBI Taxonomy" id="670580"/>
    <lineage>
        <taxon>Eukaryota</taxon>
        <taxon>Fungi</taxon>
        <taxon>Dikarya</taxon>
        <taxon>Basidiomycota</taxon>
        <taxon>Agaricomycotina</taxon>
        <taxon>Agaricomycetes</taxon>
        <taxon>Polyporales</taxon>
        <taxon>Adustoporiaceae</taxon>
        <taxon>Rhodonia</taxon>
    </lineage>
</organism>
<protein>
    <submittedName>
        <fullName evidence="2">Uncharacterized protein</fullName>
    </submittedName>
</protein>
<name>A0A1X6MX47_9APHY</name>
<dbReference type="AlphaFoldDB" id="A0A1X6MX47"/>
<gene>
    <name evidence="2" type="ORF">POSPLADRAFT_1145807</name>
</gene>
<keyword evidence="3" id="KW-1185">Reference proteome</keyword>
<evidence type="ECO:0000313" key="2">
    <source>
        <dbReference type="EMBL" id="OSX60810.1"/>
    </source>
</evidence>
<dbReference type="EMBL" id="KZ110599">
    <property type="protein sequence ID" value="OSX60810.1"/>
    <property type="molecule type" value="Genomic_DNA"/>
</dbReference>